<dbReference type="EMBL" id="MGGR01000006">
    <property type="protein sequence ID" value="OGM34416.1"/>
    <property type="molecule type" value="Genomic_DNA"/>
</dbReference>
<dbReference type="Gene3D" id="3.40.50.300">
    <property type="entry name" value="P-loop containing nucleotide triphosphate hydrolases"/>
    <property type="match status" value="1"/>
</dbReference>
<protein>
    <recommendedName>
        <fullName evidence="3">Dephospho-CoA kinase</fullName>
    </recommendedName>
</protein>
<dbReference type="PANTHER" id="PTHR41930:SF1">
    <property type="entry name" value="DEPHOSPHO-COA KINASE"/>
    <property type="match status" value="1"/>
</dbReference>
<dbReference type="STRING" id="1802505.A3D01_05590"/>
<dbReference type="SUPFAM" id="SSF52540">
    <property type="entry name" value="P-loop containing nucleoside triphosphate hydrolases"/>
    <property type="match status" value="1"/>
</dbReference>
<evidence type="ECO:0008006" key="3">
    <source>
        <dbReference type="Google" id="ProtNLM"/>
    </source>
</evidence>
<gene>
    <name evidence="1" type="ORF">A3D01_05590</name>
</gene>
<dbReference type="AlphaFoldDB" id="A0A1F7Z464"/>
<dbReference type="Pfam" id="PF13238">
    <property type="entry name" value="AAA_18"/>
    <property type="match status" value="1"/>
</dbReference>
<evidence type="ECO:0000313" key="1">
    <source>
        <dbReference type="EMBL" id="OGM34416.1"/>
    </source>
</evidence>
<evidence type="ECO:0000313" key="2">
    <source>
        <dbReference type="Proteomes" id="UP000177169"/>
    </source>
</evidence>
<dbReference type="PANTHER" id="PTHR41930">
    <property type="entry name" value="UPF0200 PROTEIN MJ1399"/>
    <property type="match status" value="1"/>
</dbReference>
<comment type="caution">
    <text evidence="1">The sequence shown here is derived from an EMBL/GenBank/DDBJ whole genome shotgun (WGS) entry which is preliminary data.</text>
</comment>
<organism evidence="1 2">
    <name type="scientific">Candidatus Woesebacteria bacterium RIFCSPHIGHO2_02_FULL_39_13</name>
    <dbReference type="NCBI Taxonomy" id="1802505"/>
    <lineage>
        <taxon>Bacteria</taxon>
        <taxon>Candidatus Woeseibacteriota</taxon>
    </lineage>
</organism>
<reference evidence="1 2" key="1">
    <citation type="journal article" date="2016" name="Nat. Commun.">
        <title>Thousands of microbial genomes shed light on interconnected biogeochemical processes in an aquifer system.</title>
        <authorList>
            <person name="Anantharaman K."/>
            <person name="Brown C.T."/>
            <person name="Hug L.A."/>
            <person name="Sharon I."/>
            <person name="Castelle C.J."/>
            <person name="Probst A.J."/>
            <person name="Thomas B.C."/>
            <person name="Singh A."/>
            <person name="Wilkins M.J."/>
            <person name="Karaoz U."/>
            <person name="Brodie E.L."/>
            <person name="Williams K.H."/>
            <person name="Hubbard S.S."/>
            <person name="Banfield J.F."/>
        </authorList>
    </citation>
    <scope>NUCLEOTIDE SEQUENCE [LARGE SCALE GENOMIC DNA]</scope>
</reference>
<sequence>MYKLVCIAGMPGAGKSVVSDYFVTRGFQFLRFGQVVLDIIKENNLPPTENNERKIREDLRKSRGMSAIAILNYPKFKTLLKKGNVVGDGLYSWSEYKFLKEKFDKQLIVISVYAPPSLRYERLSKRVIPKSDKDLRHRPFTKEEAKARDYAEIENLEKGGPIAMADYTLVNTKSLAYLMREVRQIYAKILRLRNHEMQKQKLYS</sequence>
<proteinExistence type="predicted"/>
<name>A0A1F7Z464_9BACT</name>
<dbReference type="InterPro" id="IPR027417">
    <property type="entry name" value="P-loop_NTPase"/>
</dbReference>
<accession>A0A1F7Z464</accession>
<dbReference type="Proteomes" id="UP000177169">
    <property type="component" value="Unassembled WGS sequence"/>
</dbReference>